<reference evidence="4 5" key="1">
    <citation type="submission" date="2020-01" db="EMBL/GenBank/DDBJ databases">
        <authorList>
            <person name="Palmer J.M."/>
        </authorList>
    </citation>
    <scope>NUCLEOTIDE SEQUENCE [LARGE SCALE GENOMIC DNA]</scope>
    <source>
        <strain evidence="4 5">TWF970</strain>
    </source>
</reference>
<feature type="compositionally biased region" description="Polar residues" evidence="2">
    <location>
        <begin position="510"/>
        <end position="520"/>
    </location>
</feature>
<dbReference type="PANTHER" id="PTHR48104">
    <property type="entry name" value="METACASPASE-4"/>
    <property type="match status" value="1"/>
</dbReference>
<dbReference type="GO" id="GO:0005737">
    <property type="term" value="C:cytoplasm"/>
    <property type="evidence" value="ECO:0007669"/>
    <property type="project" value="TreeGrafter"/>
</dbReference>
<dbReference type="EMBL" id="JAABOJ010000026">
    <property type="protein sequence ID" value="KAF3277987.1"/>
    <property type="molecule type" value="Genomic_DNA"/>
</dbReference>
<accession>A0A7C8RFN6</accession>
<comment type="caution">
    <text evidence="4">The sequence shown here is derived from an EMBL/GenBank/DDBJ whole genome shotgun (WGS) entry which is preliminary data.</text>
</comment>
<dbReference type="GO" id="GO:0006508">
    <property type="term" value="P:proteolysis"/>
    <property type="evidence" value="ECO:0007669"/>
    <property type="project" value="InterPro"/>
</dbReference>
<organism evidence="4 5">
    <name type="scientific">Orbilia oligospora</name>
    <name type="common">Nematode-trapping fungus</name>
    <name type="synonym">Arthrobotrys oligospora</name>
    <dbReference type="NCBI Taxonomy" id="2813651"/>
    <lineage>
        <taxon>Eukaryota</taxon>
        <taxon>Fungi</taxon>
        <taxon>Dikarya</taxon>
        <taxon>Ascomycota</taxon>
        <taxon>Pezizomycotina</taxon>
        <taxon>Orbiliomycetes</taxon>
        <taxon>Orbiliales</taxon>
        <taxon>Orbiliaceae</taxon>
        <taxon>Orbilia</taxon>
    </lineage>
</organism>
<dbReference type="InterPro" id="IPR011600">
    <property type="entry name" value="Pept_C14_caspase"/>
</dbReference>
<evidence type="ECO:0000313" key="4">
    <source>
        <dbReference type="EMBL" id="KAF3277987.1"/>
    </source>
</evidence>
<dbReference type="PANTHER" id="PTHR48104:SF30">
    <property type="entry name" value="METACASPASE-1"/>
    <property type="match status" value="1"/>
</dbReference>
<evidence type="ECO:0000313" key="5">
    <source>
        <dbReference type="Proteomes" id="UP000474640"/>
    </source>
</evidence>
<comment type="similarity">
    <text evidence="1">Belongs to the peptidase C14B family.</text>
</comment>
<name>A0A7C8RFN6_ORBOL</name>
<gene>
    <name evidence="4" type="ORF">TWF970_004867</name>
</gene>
<dbReference type="Proteomes" id="UP000474640">
    <property type="component" value="Unassembled WGS sequence"/>
</dbReference>
<evidence type="ECO:0000256" key="1">
    <source>
        <dbReference type="ARBA" id="ARBA00009005"/>
    </source>
</evidence>
<protein>
    <recommendedName>
        <fullName evidence="3">Peptidase C14 caspase domain-containing protein</fullName>
    </recommendedName>
</protein>
<proteinExistence type="inferred from homology"/>
<sequence length="763" mass="85553">MEHETITRAILIGTNFYIRGSERQDTSFSDLKGCVEDVNQVEKLLHELFAPDKLSVIRLTATAPENGENEPKEPQSDWPTYENIIKAFTKVTEEAKPNDIVYIHYSGHGARVKTIFPDPEHREFDEALVPTNINSGGKYLRDREISLLIEKMVEKELLVTLILDSCHSGGANRSSENKTARGASSRDFNILDRDRYTISPKTELDSITWGKRSKDTKRGVKVGNHWSLEPRGYAFLAACGADEFASEATFNGKTQGLLTYNFINTIREYKSTKPTYYDLYHLVSAKVKEHDKQQTVALGGEADRLFLSSIRRELFYTVRVTKVHTEPNKQPSIELDAGSAQGISEEDEIDIWPSSCDGFNSSERVARFKVVDVEEFTLKADIVQWYKDCQHEQQLKPGFLGRPHHMPQKPVYFSSSTKLDIMQTAENQMDGLRGVFKKHKIPLSDTLSKAFFEVHTQDGNYVICGGGNQRLLNAVPPLPTNVDGAAEKLARNILHLTKYYNILELQNDESANSNEQVSTTLEKRTPASPTSVRVCEGSPADDLPSEEPWEVDTDGEVLLRVVNKSGEKKYIAVMDLDSDWCVEQIFPKGPGAIAEPLEPNQTLLLPLKLSVPDDIPPGHIIDTIKVITTSELTNFRWLEIPSLQDVDKGSRSQRARAASPKNKLEELQERLMTPALRKVKYVPINFSWGTTKLTVSKMVEKAAAVSPPGIKDAEGEVRIPINPENTTPLVIPEPKIMADLTRPDVEVTTRITLFEGSVLLKFS</sequence>
<feature type="domain" description="Peptidase C14 caspase" evidence="3">
    <location>
        <begin position="8"/>
        <end position="294"/>
    </location>
</feature>
<dbReference type="InterPro" id="IPR050452">
    <property type="entry name" value="Metacaspase"/>
</dbReference>
<feature type="region of interest" description="Disordered" evidence="2">
    <location>
        <begin position="510"/>
        <end position="550"/>
    </location>
</feature>
<dbReference type="Gene3D" id="3.40.50.1460">
    <property type="match status" value="1"/>
</dbReference>
<evidence type="ECO:0000259" key="3">
    <source>
        <dbReference type="Pfam" id="PF00656"/>
    </source>
</evidence>
<dbReference type="GO" id="GO:0004197">
    <property type="term" value="F:cysteine-type endopeptidase activity"/>
    <property type="evidence" value="ECO:0007669"/>
    <property type="project" value="InterPro"/>
</dbReference>
<dbReference type="Pfam" id="PF00656">
    <property type="entry name" value="Peptidase_C14"/>
    <property type="match status" value="1"/>
</dbReference>
<dbReference type="AlphaFoldDB" id="A0A7C8RFN6"/>
<dbReference type="OrthoDB" id="3223806at2759"/>
<evidence type="ECO:0000256" key="2">
    <source>
        <dbReference type="SAM" id="MobiDB-lite"/>
    </source>
</evidence>